<gene>
    <name evidence="2" type="ORF">SAMN04487855_2155</name>
    <name evidence="1" type="ORF">SAMN05216589_2156</name>
</gene>
<dbReference type="InterPro" id="IPR032710">
    <property type="entry name" value="NTF2-like_dom_sf"/>
</dbReference>
<reference evidence="3 4" key="1">
    <citation type="submission" date="2016-10" db="EMBL/GenBank/DDBJ databases">
        <authorList>
            <person name="de Groot N.N."/>
        </authorList>
    </citation>
    <scope>NUCLEOTIDE SEQUENCE [LARGE SCALE GENOMIC DNA]</scope>
    <source>
        <strain evidence="2 3">CGMCC 1.9095</strain>
        <strain evidence="1 4">DSM 22558</strain>
    </source>
</reference>
<keyword evidence="3" id="KW-1185">Reference proteome</keyword>
<name>A0A1H9U690_9GAMM</name>
<sequence length="115" mass="13313">MNDSKKLEHFLHVQVEHWNKGDKEGFLGCYRDIAENGLDIEYVGYPKADPWVTLNAMWDQEREKIRIDILAAIVSGNEAACHHRNNRTTGEPATHTIELYKFENGHLSARYFIGR</sequence>
<proteinExistence type="predicted"/>
<evidence type="ECO:0000313" key="1">
    <source>
        <dbReference type="EMBL" id="SES04654.1"/>
    </source>
</evidence>
<organism evidence="1 4">
    <name type="scientific">Halopseudomonas bauzanensis</name>
    <dbReference type="NCBI Taxonomy" id="653930"/>
    <lineage>
        <taxon>Bacteria</taxon>
        <taxon>Pseudomonadati</taxon>
        <taxon>Pseudomonadota</taxon>
        <taxon>Gammaproteobacteria</taxon>
        <taxon>Pseudomonadales</taxon>
        <taxon>Pseudomonadaceae</taxon>
        <taxon>Halopseudomonas</taxon>
    </lineage>
</organism>
<dbReference type="EMBL" id="FOGN01000003">
    <property type="protein sequence ID" value="SES04654.1"/>
    <property type="molecule type" value="Genomic_DNA"/>
</dbReference>
<evidence type="ECO:0000313" key="2">
    <source>
        <dbReference type="EMBL" id="SFM05355.1"/>
    </source>
</evidence>
<dbReference type="Proteomes" id="UP000186904">
    <property type="component" value="Unassembled WGS sequence"/>
</dbReference>
<evidence type="ECO:0008006" key="5">
    <source>
        <dbReference type="Google" id="ProtNLM"/>
    </source>
</evidence>
<evidence type="ECO:0000313" key="4">
    <source>
        <dbReference type="Proteomes" id="UP000186904"/>
    </source>
</evidence>
<dbReference type="Proteomes" id="UP000186599">
    <property type="component" value="Unassembled WGS sequence"/>
</dbReference>
<dbReference type="SUPFAM" id="SSF54427">
    <property type="entry name" value="NTF2-like"/>
    <property type="match status" value="1"/>
</dbReference>
<dbReference type="Gene3D" id="3.10.450.50">
    <property type="match status" value="1"/>
</dbReference>
<dbReference type="RefSeq" id="WP_074779648.1">
    <property type="nucleotide sequence ID" value="NZ_FOGN01000003.1"/>
</dbReference>
<protein>
    <recommendedName>
        <fullName evidence="5">Nuclear transport factor 2 family protein</fullName>
    </recommendedName>
</protein>
<dbReference type="AlphaFoldDB" id="A0A1H9U690"/>
<dbReference type="EMBL" id="FOUA01000003">
    <property type="protein sequence ID" value="SFM05355.1"/>
    <property type="molecule type" value="Genomic_DNA"/>
</dbReference>
<dbReference type="STRING" id="653930.SAMN05216589_2156"/>
<evidence type="ECO:0000313" key="3">
    <source>
        <dbReference type="Proteomes" id="UP000186599"/>
    </source>
</evidence>
<accession>A0A1H9U690</accession>